<evidence type="ECO:0000313" key="2">
    <source>
        <dbReference type="Proteomes" id="UP000886523"/>
    </source>
</evidence>
<comment type="caution">
    <text evidence="1">The sequence shown here is derived from an EMBL/GenBank/DDBJ whole genome shotgun (WGS) entry which is preliminary data.</text>
</comment>
<name>A0A9P6B7G0_9AGAM</name>
<gene>
    <name evidence="1" type="ORF">BS47DRAFT_199887</name>
</gene>
<dbReference type="Proteomes" id="UP000886523">
    <property type="component" value="Unassembled WGS sequence"/>
</dbReference>
<proteinExistence type="predicted"/>
<dbReference type="AlphaFoldDB" id="A0A9P6B7G0"/>
<sequence length="228" mass="25591">MMRNWFFGLLPCRGIRCVQNGAPKRKDSLSRADDLNLHVDDPHTDALVSWGLDWQDDGPSRPHDQASPCLTFQNDNGTVSSWVSEHRDVQSRTDGLAREDLHRHHWTRHAGFRRYHRGVGKGKGTIAPGGNDIYEQVILSELCQSSDLPRDMYRCIIFRTAPLTNTFRVPAEPGIDAACGENLLDSVPVELWCRISVCGEVPKYIPAEPGPISRLDLLHSEAKNTQAQ</sequence>
<reference evidence="1" key="1">
    <citation type="journal article" date="2020" name="Nat. Commun.">
        <title>Large-scale genome sequencing of mycorrhizal fungi provides insights into the early evolution of symbiotic traits.</title>
        <authorList>
            <person name="Miyauchi S."/>
            <person name="Kiss E."/>
            <person name="Kuo A."/>
            <person name="Drula E."/>
            <person name="Kohler A."/>
            <person name="Sanchez-Garcia M."/>
            <person name="Morin E."/>
            <person name="Andreopoulos B."/>
            <person name="Barry K.W."/>
            <person name="Bonito G."/>
            <person name="Buee M."/>
            <person name="Carver A."/>
            <person name="Chen C."/>
            <person name="Cichocki N."/>
            <person name="Clum A."/>
            <person name="Culley D."/>
            <person name="Crous P.W."/>
            <person name="Fauchery L."/>
            <person name="Girlanda M."/>
            <person name="Hayes R.D."/>
            <person name="Keri Z."/>
            <person name="LaButti K."/>
            <person name="Lipzen A."/>
            <person name="Lombard V."/>
            <person name="Magnuson J."/>
            <person name="Maillard F."/>
            <person name="Murat C."/>
            <person name="Nolan M."/>
            <person name="Ohm R.A."/>
            <person name="Pangilinan J."/>
            <person name="Pereira M.F."/>
            <person name="Perotto S."/>
            <person name="Peter M."/>
            <person name="Pfister S."/>
            <person name="Riley R."/>
            <person name="Sitrit Y."/>
            <person name="Stielow J.B."/>
            <person name="Szollosi G."/>
            <person name="Zifcakova L."/>
            <person name="Stursova M."/>
            <person name="Spatafora J.W."/>
            <person name="Tedersoo L."/>
            <person name="Vaario L.M."/>
            <person name="Yamada A."/>
            <person name="Yan M."/>
            <person name="Wang P."/>
            <person name="Xu J."/>
            <person name="Bruns T."/>
            <person name="Baldrian P."/>
            <person name="Vilgalys R."/>
            <person name="Dunand C."/>
            <person name="Henrissat B."/>
            <person name="Grigoriev I.V."/>
            <person name="Hibbett D."/>
            <person name="Nagy L.G."/>
            <person name="Martin F.M."/>
        </authorList>
    </citation>
    <scope>NUCLEOTIDE SEQUENCE</scope>
    <source>
        <strain evidence="1">UP504</strain>
    </source>
</reference>
<dbReference type="EMBL" id="MU128922">
    <property type="protein sequence ID" value="KAF9518807.1"/>
    <property type="molecule type" value="Genomic_DNA"/>
</dbReference>
<protein>
    <submittedName>
        <fullName evidence="1">Uncharacterized protein</fullName>
    </submittedName>
</protein>
<evidence type="ECO:0000313" key="1">
    <source>
        <dbReference type="EMBL" id="KAF9518807.1"/>
    </source>
</evidence>
<keyword evidence="2" id="KW-1185">Reference proteome</keyword>
<organism evidence="1 2">
    <name type="scientific">Hydnum rufescens UP504</name>
    <dbReference type="NCBI Taxonomy" id="1448309"/>
    <lineage>
        <taxon>Eukaryota</taxon>
        <taxon>Fungi</taxon>
        <taxon>Dikarya</taxon>
        <taxon>Basidiomycota</taxon>
        <taxon>Agaricomycotina</taxon>
        <taxon>Agaricomycetes</taxon>
        <taxon>Cantharellales</taxon>
        <taxon>Hydnaceae</taxon>
        <taxon>Hydnum</taxon>
    </lineage>
</organism>
<accession>A0A9P6B7G0</accession>